<keyword evidence="1" id="KW-0732">Signal</keyword>
<dbReference type="Proteomes" id="UP000317650">
    <property type="component" value="Chromosome 8"/>
</dbReference>
<name>A0A4S8K319_MUSBA</name>
<evidence type="ECO:0000313" key="4">
    <source>
        <dbReference type="Proteomes" id="UP000317650"/>
    </source>
</evidence>
<organism evidence="3 4">
    <name type="scientific">Musa balbisiana</name>
    <name type="common">Banana</name>
    <dbReference type="NCBI Taxonomy" id="52838"/>
    <lineage>
        <taxon>Eukaryota</taxon>
        <taxon>Viridiplantae</taxon>
        <taxon>Streptophyta</taxon>
        <taxon>Embryophyta</taxon>
        <taxon>Tracheophyta</taxon>
        <taxon>Spermatophyta</taxon>
        <taxon>Magnoliopsida</taxon>
        <taxon>Liliopsida</taxon>
        <taxon>Zingiberales</taxon>
        <taxon>Musaceae</taxon>
        <taxon>Musa</taxon>
    </lineage>
</organism>
<evidence type="ECO:0000313" key="3">
    <source>
        <dbReference type="EMBL" id="THU69162.1"/>
    </source>
</evidence>
<dbReference type="EMBL" id="PYDT01000002">
    <property type="protein sequence ID" value="THU69162.1"/>
    <property type="molecule type" value="Genomic_DNA"/>
</dbReference>
<sequence>MHLSTVPTSLWLAMFARSLVLLATPLTLVVASSMQVHSGFAPFALPPHRPLISCLSIFESMIAHQAKKPTDPRWMAMKRRHKVVEERAKTVLLG</sequence>
<feature type="signal peptide" evidence="1">
    <location>
        <begin position="1"/>
        <end position="31"/>
    </location>
</feature>
<evidence type="ECO:0000256" key="1">
    <source>
        <dbReference type="SAM" id="SignalP"/>
    </source>
</evidence>
<comment type="caution">
    <text evidence="3">The sequence shown here is derived from an EMBL/GenBank/DDBJ whole genome shotgun (WGS) entry which is preliminary data.</text>
</comment>
<evidence type="ECO:0008006" key="5">
    <source>
        <dbReference type="Google" id="ProtNLM"/>
    </source>
</evidence>
<dbReference type="AlphaFoldDB" id="A0A4S8K319"/>
<dbReference type="EMBL" id="PYDT01000002">
    <property type="protein sequence ID" value="THU69161.1"/>
    <property type="molecule type" value="Genomic_DNA"/>
</dbReference>
<evidence type="ECO:0000313" key="2">
    <source>
        <dbReference type="EMBL" id="THU69161.1"/>
    </source>
</evidence>
<proteinExistence type="predicted"/>
<protein>
    <recommendedName>
        <fullName evidence="5">Secreted protein</fullName>
    </recommendedName>
</protein>
<gene>
    <name evidence="2" type="ORF">C4D60_Mb08t11490</name>
    <name evidence="3" type="ORF">C4D60_Mb08t11500</name>
</gene>
<keyword evidence="4" id="KW-1185">Reference proteome</keyword>
<feature type="chain" id="PRO_5036358574" description="Secreted protein" evidence="1">
    <location>
        <begin position="32"/>
        <end position="94"/>
    </location>
</feature>
<accession>A0A4S8K319</accession>
<reference evidence="3 4" key="1">
    <citation type="journal article" date="2019" name="Nat. Plants">
        <title>Genome sequencing of Musa balbisiana reveals subgenome evolution and function divergence in polyploid bananas.</title>
        <authorList>
            <person name="Yao X."/>
        </authorList>
    </citation>
    <scope>NUCLEOTIDE SEQUENCE [LARGE SCALE GENOMIC DNA]</scope>
    <source>
        <strain evidence="4">cv. DH-PKW</strain>
        <strain evidence="3">DH-PKW</strain>
        <tissue evidence="3">Leaves</tissue>
    </source>
</reference>